<proteinExistence type="predicted"/>
<dbReference type="Proteomes" id="UP001256711">
    <property type="component" value="Unassembled WGS sequence"/>
</dbReference>
<comment type="caution">
    <text evidence="1">The sequence shown here is derived from an EMBL/GenBank/DDBJ whole genome shotgun (WGS) entry which is preliminary data.</text>
</comment>
<reference evidence="1" key="1">
    <citation type="submission" date="2023-03" db="EMBL/GenBank/DDBJ databases">
        <authorList>
            <person name="Shen W."/>
            <person name="Cai J."/>
        </authorList>
    </citation>
    <scope>NUCLEOTIDE SEQUENCE</scope>
    <source>
        <strain evidence="1">B226-2</strain>
    </source>
</reference>
<name>A0AAW8TUS2_9ENTE</name>
<protein>
    <submittedName>
        <fullName evidence="1">Uncharacterized protein</fullName>
    </submittedName>
</protein>
<evidence type="ECO:0000313" key="2">
    <source>
        <dbReference type="Proteomes" id="UP001256711"/>
    </source>
</evidence>
<organism evidence="1 2">
    <name type="scientific">Enterococcus asini</name>
    <dbReference type="NCBI Taxonomy" id="57732"/>
    <lineage>
        <taxon>Bacteria</taxon>
        <taxon>Bacillati</taxon>
        <taxon>Bacillota</taxon>
        <taxon>Bacilli</taxon>
        <taxon>Lactobacillales</taxon>
        <taxon>Enterococcaceae</taxon>
        <taxon>Enterococcus</taxon>
    </lineage>
</organism>
<dbReference type="RefSeq" id="WP_311835261.1">
    <property type="nucleotide sequence ID" value="NZ_JARQBJ010000002.1"/>
</dbReference>
<dbReference type="AlphaFoldDB" id="A0AAW8TUS2"/>
<gene>
    <name evidence="1" type="ORF">P7H43_05985</name>
</gene>
<accession>A0AAW8TUS2</accession>
<evidence type="ECO:0000313" key="1">
    <source>
        <dbReference type="EMBL" id="MDT2810026.1"/>
    </source>
</evidence>
<sequence length="119" mass="12970">MDRIEALIDALADACEENGSSLVVGVCKEYDLTQMNFVGHTDEMALINMVAAETICDLIDAKGCDCEGCKQAKKLLKHEAPKKSTNKKPHIHIVDMMGEDADITSVLEQIFGGGKRDDD</sequence>
<dbReference type="EMBL" id="JARQBJ010000002">
    <property type="protein sequence ID" value="MDT2810026.1"/>
    <property type="molecule type" value="Genomic_DNA"/>
</dbReference>